<feature type="compositionally biased region" description="Polar residues" evidence="2">
    <location>
        <begin position="8"/>
        <end position="88"/>
    </location>
</feature>
<feature type="region of interest" description="Disordered" evidence="2">
    <location>
        <begin position="290"/>
        <end position="342"/>
    </location>
</feature>
<evidence type="ECO:0000256" key="2">
    <source>
        <dbReference type="SAM" id="MobiDB-lite"/>
    </source>
</evidence>
<feature type="compositionally biased region" description="Low complexity" evidence="2">
    <location>
        <begin position="219"/>
        <end position="236"/>
    </location>
</feature>
<feature type="compositionally biased region" description="Low complexity" evidence="2">
    <location>
        <begin position="501"/>
        <end position="514"/>
    </location>
</feature>
<organism evidence="4 5">
    <name type="scientific">Candida parapsilosis</name>
    <name type="common">Yeast</name>
    <dbReference type="NCBI Taxonomy" id="5480"/>
    <lineage>
        <taxon>Eukaryota</taxon>
        <taxon>Fungi</taxon>
        <taxon>Dikarya</taxon>
        <taxon>Ascomycota</taxon>
        <taxon>Saccharomycotina</taxon>
        <taxon>Pichiomycetes</taxon>
        <taxon>Debaryomycetaceae</taxon>
        <taxon>Candida/Lodderomyces clade</taxon>
        <taxon>Candida</taxon>
    </lineage>
</organism>
<evidence type="ECO:0000313" key="5">
    <source>
        <dbReference type="Proteomes" id="UP000590412"/>
    </source>
</evidence>
<dbReference type="EMBL" id="JABWAB010000001">
    <property type="protein sequence ID" value="KAF6059451.1"/>
    <property type="molecule type" value="Genomic_DNA"/>
</dbReference>
<dbReference type="Pfam" id="PF10297">
    <property type="entry name" value="Hap4_Hap_bind"/>
    <property type="match status" value="1"/>
</dbReference>
<dbReference type="GO" id="GO:0006355">
    <property type="term" value="P:regulation of DNA-templated transcription"/>
    <property type="evidence" value="ECO:0007669"/>
    <property type="project" value="InterPro"/>
</dbReference>
<comment type="caution">
    <text evidence="4">The sequence shown here is derived from an EMBL/GenBank/DDBJ whole genome shotgun (WGS) entry which is preliminary data.</text>
</comment>
<keyword evidence="1" id="KW-0539">Nucleus</keyword>
<evidence type="ECO:0000313" key="4">
    <source>
        <dbReference type="EMBL" id="KAF6059451.1"/>
    </source>
</evidence>
<feature type="region of interest" description="Disordered" evidence="2">
    <location>
        <begin position="1"/>
        <end position="103"/>
    </location>
</feature>
<feature type="region of interest" description="Disordered" evidence="2">
    <location>
        <begin position="193"/>
        <end position="241"/>
    </location>
</feature>
<gene>
    <name evidence="4" type="ORF">FOB60_001033</name>
</gene>
<dbReference type="InterPro" id="IPR018287">
    <property type="entry name" value="Hap4_TF_heteromerisation"/>
</dbReference>
<evidence type="ECO:0000259" key="3">
    <source>
        <dbReference type="Pfam" id="PF10297"/>
    </source>
</evidence>
<dbReference type="OrthoDB" id="5374328at2759"/>
<dbReference type="Proteomes" id="UP000590412">
    <property type="component" value="Unassembled WGS sequence"/>
</dbReference>
<feature type="compositionally biased region" description="Basic and acidic residues" evidence="2">
    <location>
        <begin position="201"/>
        <end position="218"/>
    </location>
</feature>
<dbReference type="GO" id="GO:0005634">
    <property type="term" value="C:nucleus"/>
    <property type="evidence" value="ECO:0007669"/>
    <property type="project" value="InterPro"/>
</dbReference>
<name>A0A8X7TET7_CANPA</name>
<reference evidence="4" key="1">
    <citation type="submission" date="2020-03" db="EMBL/GenBank/DDBJ databases">
        <title>FDA dAtabase for Regulatory Grade micrObial Sequences (FDA-ARGOS): Supporting development and validation of Infectious Disease Dx tests.</title>
        <authorList>
            <person name="Campos J."/>
            <person name="Goldberg B."/>
            <person name="Tallon L."/>
            <person name="Sadzewicz L."/>
            <person name="Vavikolanu K."/>
            <person name="Mehta A."/>
            <person name="Aluvathingal J."/>
            <person name="Nadendla S."/>
            <person name="Nandy P."/>
            <person name="Geyer C."/>
            <person name="Yan Y."/>
            <person name="Sichtig H."/>
        </authorList>
    </citation>
    <scope>NUCLEOTIDE SEQUENCE [LARGE SCALE GENOMIC DNA]</scope>
    <source>
        <strain evidence="4">FDAARGOS_652</strain>
    </source>
</reference>
<sequence length="699" mass="75523">MEAKSLPVSPSFQGSAKDSSTTRVDKSQGNGNLLHSQANPTGGNTGSALTNSIPTQNSTPVNKPGQSNTITNQVPSSSLPQTQSNNNAIKPKGKPSQVPSRHQAIRQHPLHIAPKYAKIQPAIAPKPTSSVPLTTKFNPIPSSKFQLSMKSSLSSQDATNLNTSKKWILPPRPRPGRKRTGGECDKIVKAQTNATKRKAKIKSEAGCKTGDGKEKLEKTTLGSSSTTARTTASNPTTKKEVDTGCSATADFVNTSKGTTRKTQITAMSTVTQPLSTEIKREPITVATALSKTAATPETTQSRSRTNGITPLVSDSKSNSKPSMLVPAPPAPPPPTTKSEDPKAHMTELKLSYLAKLKEQEIIRNYVEVLTNQIKELSFVQNGVITFDALKNSSKVTPDSQRITSTLSKSKCDQLDSINNLNDLNKFLNYLSKSSDIIKSAKRQPNEHTATPDNLNQQIDSYVQLRQRFKMLNQQNGKKINKKKACKQQQQQQVDNSKDAEPTASSSASATTPKHASPKSPFTPDLLRPLNASNLFNDPNLDMMEMDLQTETIKASPSTAEILTDNNEVKSAGDGLTMEFEGTKYGDNDVGGDAGGGDGDNGEFFHIDEHDFLSRLALDDTTEEPDLGEVVIHKQNGGRSSDATDVNGLEDKGIATEVNNRTPATNDMIMRKKVKFNCGFCTNDTPCLCFDSDLEISRLG</sequence>
<evidence type="ECO:0000256" key="1">
    <source>
        <dbReference type="ARBA" id="ARBA00023242"/>
    </source>
</evidence>
<accession>A0A8X7TET7</accession>
<protein>
    <submittedName>
        <fullName evidence="4">Minimal binding motif of Hap4 for binding to Hap2/3/5 family protein</fullName>
    </submittedName>
</protein>
<feature type="region of interest" description="Disordered" evidence="2">
    <location>
        <begin position="475"/>
        <end position="533"/>
    </location>
</feature>
<dbReference type="AlphaFoldDB" id="A0A8X7TET7"/>
<feature type="compositionally biased region" description="Polar residues" evidence="2">
    <location>
        <begin position="290"/>
        <end position="321"/>
    </location>
</feature>
<proteinExistence type="predicted"/>
<feature type="compositionally biased region" description="Pro residues" evidence="2">
    <location>
        <begin position="326"/>
        <end position="335"/>
    </location>
</feature>
<feature type="domain" description="Hap4 transcription factor heteromerisation" evidence="3">
    <location>
        <begin position="163"/>
        <end position="178"/>
    </location>
</feature>